<feature type="binding site" evidence="16">
    <location>
        <position position="276"/>
    </location>
    <ligand>
        <name>Ca(2+)</name>
        <dbReference type="ChEBI" id="CHEBI:29108"/>
        <label>2</label>
    </ligand>
</feature>
<evidence type="ECO:0000256" key="11">
    <source>
        <dbReference type="ARBA" id="ARBA00023157"/>
    </source>
</evidence>
<evidence type="ECO:0000256" key="12">
    <source>
        <dbReference type="ARBA" id="ARBA00023180"/>
    </source>
</evidence>
<comment type="cofactor">
    <cofactor evidence="16 19">
        <name>Ca(2+)</name>
        <dbReference type="ChEBI" id="CHEBI:29108"/>
    </cofactor>
    <text evidence="16 19">Binds 2 calcium ions per subunit.</text>
</comment>
<keyword evidence="10 16" id="KW-0408">Iron</keyword>
<evidence type="ECO:0000256" key="6">
    <source>
        <dbReference type="ARBA" id="ARBA00022617"/>
    </source>
</evidence>
<protein>
    <recommendedName>
        <fullName evidence="4 19">Peroxidase</fullName>
        <ecNumber evidence="4 19">1.11.1.7</ecNumber>
    </recommendedName>
</protein>
<sequence length="350" mass="38065">MLLYYKLLQYSPCMYKSKDMEHTSPSAVLSHVYLFCLLLLTPLVSCQLDYNFYGGTCPSLTNIVRSTVWSAISNETRMAASLLRLHFHDCFVNGCEGSLLLDDTGTFKGEKNALPNQNSVRGYEVIDNIKAKLEKSCPLTVSCADIVTLAAREAVYLAGGPFWVVPLGRRDGVTANASAANEQLPSPFEPLDNITAKFAAKGLDLKDVVVLSGAHTIGFAQCFTFKPRLFNFGGSGKPDPALDSSLLQSLQGACPNQADSNTKLAPLDAVSAYKFDNVYYTNLVNNSGLLQSDQALTGDNKTASTVLYYSKFPLFFFKDFGLSMVKMANIGVLTGTQGEIRTNCRVVNNG</sequence>
<gene>
    <name evidence="21" type="ORF">CFOL_v3_30306</name>
</gene>
<name>A0A1Q3D311_CEPFO</name>
<comment type="caution">
    <text evidence="21">The sequence shown here is derived from an EMBL/GenBank/DDBJ whole genome shotgun (WGS) entry which is preliminary data.</text>
</comment>
<keyword evidence="6 19" id="KW-0349">Heme</keyword>
<dbReference type="PANTHER" id="PTHR31388">
    <property type="entry name" value="PEROXIDASE 72-RELATED"/>
    <property type="match status" value="1"/>
</dbReference>
<dbReference type="PROSITE" id="PS00436">
    <property type="entry name" value="PEROXIDASE_2"/>
    <property type="match status" value="1"/>
</dbReference>
<evidence type="ECO:0000259" key="20">
    <source>
        <dbReference type="PROSITE" id="PS50873"/>
    </source>
</evidence>
<evidence type="ECO:0000256" key="9">
    <source>
        <dbReference type="ARBA" id="ARBA00023002"/>
    </source>
</evidence>
<dbReference type="OrthoDB" id="2113341at2759"/>
<dbReference type="PANTHER" id="PTHR31388:SF180">
    <property type="entry name" value="PEROXIDASE"/>
    <property type="match status" value="1"/>
</dbReference>
<dbReference type="Pfam" id="PF00141">
    <property type="entry name" value="peroxidase"/>
    <property type="match status" value="1"/>
</dbReference>
<dbReference type="EMBL" id="BDDD01004081">
    <property type="protein sequence ID" value="GAV86880.1"/>
    <property type="molecule type" value="Genomic_DNA"/>
</dbReference>
<feature type="binding site" evidence="16">
    <location>
        <position position="92"/>
    </location>
    <ligand>
        <name>Ca(2+)</name>
        <dbReference type="ChEBI" id="CHEBI:29108"/>
        <label>1</label>
    </ligand>
</feature>
<keyword evidence="13 19" id="KW-0376">Hydrogen peroxide</keyword>
<dbReference type="SUPFAM" id="SSF48113">
    <property type="entry name" value="Heme-dependent peroxidases"/>
    <property type="match status" value="1"/>
</dbReference>
<dbReference type="InterPro" id="IPR019793">
    <property type="entry name" value="Peroxidases_heam-ligand_BS"/>
</dbReference>
<comment type="subcellular location">
    <subcellularLocation>
        <location evidence="19">Secreted</location>
    </subcellularLocation>
</comment>
<evidence type="ECO:0000256" key="8">
    <source>
        <dbReference type="ARBA" id="ARBA00022837"/>
    </source>
</evidence>
<evidence type="ECO:0000256" key="7">
    <source>
        <dbReference type="ARBA" id="ARBA00022723"/>
    </source>
</evidence>
<feature type="domain" description="Plant heme peroxidase family profile" evidence="20">
    <location>
        <begin position="47"/>
        <end position="348"/>
    </location>
</feature>
<evidence type="ECO:0000256" key="13">
    <source>
        <dbReference type="ARBA" id="ARBA00023324"/>
    </source>
</evidence>
<feature type="active site" description="Proton acceptor" evidence="14">
    <location>
        <position position="88"/>
    </location>
</feature>
<keyword evidence="9 19" id="KW-0560">Oxidoreductase</keyword>
<feature type="binding site" evidence="16">
    <location>
        <position position="268"/>
    </location>
    <ligand>
        <name>Ca(2+)</name>
        <dbReference type="ChEBI" id="CHEBI:29108"/>
        <label>2</label>
    </ligand>
</feature>
<comment type="cofactor">
    <cofactor evidence="16 19">
        <name>heme b</name>
        <dbReference type="ChEBI" id="CHEBI:60344"/>
    </cofactor>
    <text evidence="16 19">Binds 1 heme b (iron(II)-protoporphyrin IX) group per subunit.</text>
</comment>
<dbReference type="FunCoup" id="A0A1Q3D311">
    <property type="interactions" value="74"/>
</dbReference>
<feature type="binding site" evidence="16">
    <location>
        <position position="216"/>
    </location>
    <ligand>
        <name>Ca(2+)</name>
        <dbReference type="ChEBI" id="CHEBI:29108"/>
        <label>2</label>
    </ligand>
</feature>
<keyword evidence="5 19" id="KW-0575">Peroxidase</keyword>
<keyword evidence="11 18" id="KW-1015">Disulfide bond</keyword>
<keyword evidence="12" id="KW-0325">Glycoprotein</keyword>
<dbReference type="GO" id="GO:0046872">
    <property type="term" value="F:metal ion binding"/>
    <property type="evidence" value="ECO:0007669"/>
    <property type="project" value="UniProtKB-UniRule"/>
</dbReference>
<dbReference type="InterPro" id="IPR033905">
    <property type="entry name" value="Secretory_peroxidase"/>
</dbReference>
<dbReference type="PRINTS" id="PR00458">
    <property type="entry name" value="PEROXIDASE"/>
</dbReference>
<feature type="site" description="Transition state stabilizer" evidence="17">
    <location>
        <position position="84"/>
    </location>
</feature>
<comment type="similarity">
    <text evidence="3">Belongs to the peroxidase family. Ascorbate peroxidase subfamily.</text>
</comment>
<evidence type="ECO:0000313" key="21">
    <source>
        <dbReference type="EMBL" id="GAV86880.1"/>
    </source>
</evidence>
<evidence type="ECO:0000256" key="5">
    <source>
        <dbReference type="ARBA" id="ARBA00022559"/>
    </source>
</evidence>
<reference evidence="22" key="1">
    <citation type="submission" date="2016-04" db="EMBL/GenBank/DDBJ databases">
        <title>Cephalotus genome sequencing.</title>
        <authorList>
            <person name="Fukushima K."/>
            <person name="Hasebe M."/>
            <person name="Fang X."/>
        </authorList>
    </citation>
    <scope>NUCLEOTIDE SEQUENCE [LARGE SCALE GENOMIC DNA]</scope>
    <source>
        <strain evidence="22">cv. St1</strain>
    </source>
</reference>
<feature type="binding site" evidence="16">
    <location>
        <position position="98"/>
    </location>
    <ligand>
        <name>Ca(2+)</name>
        <dbReference type="ChEBI" id="CHEBI:29108"/>
        <label>1</label>
    </ligand>
</feature>
<evidence type="ECO:0000256" key="3">
    <source>
        <dbReference type="ARBA" id="ARBA00006873"/>
    </source>
</evidence>
<dbReference type="InterPro" id="IPR000823">
    <property type="entry name" value="Peroxidase_pln"/>
</dbReference>
<dbReference type="PROSITE" id="PS00435">
    <property type="entry name" value="PEROXIDASE_1"/>
    <property type="match status" value="1"/>
</dbReference>
<evidence type="ECO:0000256" key="14">
    <source>
        <dbReference type="PIRSR" id="PIRSR600823-1"/>
    </source>
</evidence>
<keyword evidence="22" id="KW-1185">Reference proteome</keyword>
<dbReference type="STRING" id="3775.A0A1Q3D311"/>
<dbReference type="Gene3D" id="1.10.520.10">
    <property type="match status" value="1"/>
</dbReference>
<keyword evidence="7 16" id="KW-0479">Metal-binding</keyword>
<accession>A0A1Q3D311</accession>
<evidence type="ECO:0000256" key="2">
    <source>
        <dbReference type="ARBA" id="ARBA00002322"/>
    </source>
</evidence>
<evidence type="ECO:0000256" key="4">
    <source>
        <dbReference type="ARBA" id="ARBA00012313"/>
    </source>
</evidence>
<dbReference type="GO" id="GO:0020037">
    <property type="term" value="F:heme binding"/>
    <property type="evidence" value="ECO:0007669"/>
    <property type="project" value="UniProtKB-UniRule"/>
</dbReference>
<dbReference type="CDD" id="cd00693">
    <property type="entry name" value="secretory_peroxidase"/>
    <property type="match status" value="1"/>
</dbReference>
<evidence type="ECO:0000313" key="22">
    <source>
        <dbReference type="Proteomes" id="UP000187406"/>
    </source>
</evidence>
<comment type="function">
    <text evidence="2">Removal of H(2)O(2), oxidation of toxic reductants, biosynthesis and degradation of lignin, suberization, auxin catabolism, response to environmental stresses such as wounding, pathogen attack and oxidative stress. These functions might be dependent on each isozyme/isoform in each plant tissue.</text>
</comment>
<comment type="similarity">
    <text evidence="19">Belongs to the peroxidase family. Classical plant (class III) peroxidase subfamily.</text>
</comment>
<evidence type="ECO:0000256" key="19">
    <source>
        <dbReference type="RuleBase" id="RU362060"/>
    </source>
</evidence>
<dbReference type="PRINTS" id="PR00461">
    <property type="entry name" value="PLPEROXIDASE"/>
</dbReference>
<feature type="binding site" description="axial binding residue" evidence="16">
    <location>
        <position position="215"/>
    </location>
    <ligand>
        <name>heme b</name>
        <dbReference type="ChEBI" id="CHEBI:60344"/>
    </ligand>
    <ligandPart>
        <name>Fe</name>
        <dbReference type="ChEBI" id="CHEBI:18248"/>
    </ligandPart>
</feature>
<dbReference type="AlphaFoldDB" id="A0A1Q3D311"/>
<feature type="disulfide bond" evidence="18">
    <location>
        <begin position="57"/>
        <end position="137"/>
    </location>
</feature>
<evidence type="ECO:0000256" key="17">
    <source>
        <dbReference type="PIRSR" id="PIRSR600823-4"/>
    </source>
</evidence>
<dbReference type="InterPro" id="IPR002016">
    <property type="entry name" value="Haem_peroxidase"/>
</dbReference>
<feature type="binding site" evidence="15">
    <location>
        <position position="185"/>
    </location>
    <ligand>
        <name>substrate</name>
    </ligand>
</feature>
<evidence type="ECO:0000256" key="1">
    <source>
        <dbReference type="ARBA" id="ARBA00000189"/>
    </source>
</evidence>
<dbReference type="FunFam" id="1.10.520.10:FF:000001">
    <property type="entry name" value="Peroxidase"/>
    <property type="match status" value="1"/>
</dbReference>
<evidence type="ECO:0000256" key="10">
    <source>
        <dbReference type="ARBA" id="ARBA00023004"/>
    </source>
</evidence>
<keyword evidence="8 16" id="KW-0106">Calcium</keyword>
<dbReference type="Proteomes" id="UP000187406">
    <property type="component" value="Unassembled WGS sequence"/>
</dbReference>
<dbReference type="GO" id="GO:0042744">
    <property type="term" value="P:hydrogen peroxide catabolic process"/>
    <property type="evidence" value="ECO:0007669"/>
    <property type="project" value="UniProtKB-KW"/>
</dbReference>
<dbReference type="InterPro" id="IPR010255">
    <property type="entry name" value="Haem_peroxidase_sf"/>
</dbReference>
<feature type="disulfide bond" evidence="18">
    <location>
        <begin position="143"/>
        <end position="344"/>
    </location>
</feature>
<dbReference type="FunFam" id="1.10.420.10:FF:000001">
    <property type="entry name" value="Peroxidase"/>
    <property type="match status" value="1"/>
</dbReference>
<proteinExistence type="inferred from homology"/>
<evidence type="ECO:0000256" key="16">
    <source>
        <dbReference type="PIRSR" id="PIRSR600823-3"/>
    </source>
</evidence>
<feature type="binding site" evidence="16">
    <location>
        <position position="110"/>
    </location>
    <ligand>
        <name>Ca(2+)</name>
        <dbReference type="ChEBI" id="CHEBI:29108"/>
        <label>1</label>
    </ligand>
</feature>
<dbReference type="GO" id="GO:0005576">
    <property type="term" value="C:extracellular region"/>
    <property type="evidence" value="ECO:0007669"/>
    <property type="project" value="UniProtKB-SubCell"/>
</dbReference>
<dbReference type="GO" id="GO:0006979">
    <property type="term" value="P:response to oxidative stress"/>
    <property type="evidence" value="ECO:0007669"/>
    <property type="project" value="UniProtKB-UniRule"/>
</dbReference>
<evidence type="ECO:0000256" key="18">
    <source>
        <dbReference type="PIRSR" id="PIRSR600823-5"/>
    </source>
</evidence>
<feature type="disulfide bond" evidence="18">
    <location>
        <begin position="90"/>
        <end position="95"/>
    </location>
</feature>
<dbReference type="InParanoid" id="A0A1Q3D311"/>
<dbReference type="GO" id="GO:0140825">
    <property type="term" value="F:lactoperoxidase activity"/>
    <property type="evidence" value="ECO:0007669"/>
    <property type="project" value="UniProtKB-EC"/>
</dbReference>
<dbReference type="InterPro" id="IPR019794">
    <property type="entry name" value="Peroxidases_AS"/>
</dbReference>
<dbReference type="Gene3D" id="1.10.420.10">
    <property type="entry name" value="Peroxidase, domain 2"/>
    <property type="match status" value="1"/>
</dbReference>
<feature type="binding site" evidence="16">
    <location>
        <position position="89"/>
    </location>
    <ligand>
        <name>Ca(2+)</name>
        <dbReference type="ChEBI" id="CHEBI:29108"/>
        <label>1</label>
    </ligand>
</feature>
<feature type="disulfide bond" evidence="18">
    <location>
        <begin position="222"/>
        <end position="254"/>
    </location>
</feature>
<feature type="binding site" evidence="16">
    <location>
        <position position="94"/>
    </location>
    <ligand>
        <name>Ca(2+)</name>
        <dbReference type="ChEBI" id="CHEBI:29108"/>
        <label>1</label>
    </ligand>
</feature>
<organism evidence="21 22">
    <name type="scientific">Cephalotus follicularis</name>
    <name type="common">Albany pitcher plant</name>
    <dbReference type="NCBI Taxonomy" id="3775"/>
    <lineage>
        <taxon>Eukaryota</taxon>
        <taxon>Viridiplantae</taxon>
        <taxon>Streptophyta</taxon>
        <taxon>Embryophyta</taxon>
        <taxon>Tracheophyta</taxon>
        <taxon>Spermatophyta</taxon>
        <taxon>Magnoliopsida</taxon>
        <taxon>eudicotyledons</taxon>
        <taxon>Gunneridae</taxon>
        <taxon>Pentapetalae</taxon>
        <taxon>rosids</taxon>
        <taxon>fabids</taxon>
        <taxon>Oxalidales</taxon>
        <taxon>Cephalotaceae</taxon>
        <taxon>Cephalotus</taxon>
    </lineage>
</organism>
<evidence type="ECO:0000256" key="15">
    <source>
        <dbReference type="PIRSR" id="PIRSR600823-2"/>
    </source>
</evidence>
<dbReference type="EC" id="1.11.1.7" evidence="4 19"/>
<keyword evidence="19" id="KW-0964">Secreted</keyword>
<dbReference type="PROSITE" id="PS50873">
    <property type="entry name" value="PEROXIDASE_4"/>
    <property type="match status" value="1"/>
</dbReference>
<comment type="catalytic activity">
    <reaction evidence="1 19">
        <text>2 a phenolic donor + H2O2 = 2 a phenolic radical donor + 2 H2O</text>
        <dbReference type="Rhea" id="RHEA:56136"/>
        <dbReference type="ChEBI" id="CHEBI:15377"/>
        <dbReference type="ChEBI" id="CHEBI:16240"/>
        <dbReference type="ChEBI" id="CHEBI:139520"/>
        <dbReference type="ChEBI" id="CHEBI:139521"/>
        <dbReference type="EC" id="1.11.1.7"/>
    </reaction>
</comment>